<organism evidence="1 2">
    <name type="scientific">Sulfurimicrobium lacus</name>
    <dbReference type="NCBI Taxonomy" id="2715678"/>
    <lineage>
        <taxon>Bacteria</taxon>
        <taxon>Pseudomonadati</taxon>
        <taxon>Pseudomonadota</taxon>
        <taxon>Betaproteobacteria</taxon>
        <taxon>Nitrosomonadales</taxon>
        <taxon>Sulfuricellaceae</taxon>
        <taxon>Sulfurimicrobium</taxon>
    </lineage>
</organism>
<accession>A0A6F8VFH7</accession>
<reference evidence="2" key="1">
    <citation type="submission" date="2020-03" db="EMBL/GenBank/DDBJ databases">
        <title>Complete genome sequence of sulfur-oxidizing bacterium skT11.</title>
        <authorList>
            <person name="Kanda M."/>
            <person name="Kojima H."/>
            <person name="Fukui M."/>
        </authorList>
    </citation>
    <scope>NUCLEOTIDE SEQUENCE [LARGE SCALE GENOMIC DNA]</scope>
    <source>
        <strain evidence="2">skT11</strain>
    </source>
</reference>
<dbReference type="AlphaFoldDB" id="A0A6F8VFH7"/>
<evidence type="ECO:0000313" key="1">
    <source>
        <dbReference type="EMBL" id="BCB28100.1"/>
    </source>
</evidence>
<name>A0A6F8VFH7_9PROT</name>
<keyword evidence="2" id="KW-1185">Reference proteome</keyword>
<evidence type="ECO:0000313" key="2">
    <source>
        <dbReference type="Proteomes" id="UP000502260"/>
    </source>
</evidence>
<gene>
    <name evidence="1" type="ORF">SKTS_29860</name>
</gene>
<proteinExistence type="predicted"/>
<dbReference type="Proteomes" id="UP000502260">
    <property type="component" value="Chromosome"/>
</dbReference>
<protein>
    <submittedName>
        <fullName evidence="1">Uncharacterized protein</fullName>
    </submittedName>
</protein>
<dbReference type="EMBL" id="AP022853">
    <property type="protein sequence ID" value="BCB28100.1"/>
    <property type="molecule type" value="Genomic_DNA"/>
</dbReference>
<dbReference type="KEGG" id="slac:SKTS_29860"/>
<sequence>MPASAASSSFTRLVFPAPDGAATINRFPVGMMYSVPGLILNSGATIPEMLLGGMRTGASQILKAACRGGTTCYSGGIESEIIKDVLPC</sequence>